<evidence type="ECO:0000256" key="9">
    <source>
        <dbReference type="ARBA" id="ARBA00022723"/>
    </source>
</evidence>
<dbReference type="Pfam" id="PF00403">
    <property type="entry name" value="HMA"/>
    <property type="match status" value="1"/>
</dbReference>
<dbReference type="InterPro" id="IPR036163">
    <property type="entry name" value="HMA_dom_sf"/>
</dbReference>
<evidence type="ECO:0000256" key="13">
    <source>
        <dbReference type="ARBA" id="ARBA00030934"/>
    </source>
</evidence>
<keyword evidence="10" id="KW-0476">Mercury</keyword>
<evidence type="ECO:0000256" key="12">
    <source>
        <dbReference type="ARBA" id="ARBA00023136"/>
    </source>
</evidence>
<dbReference type="CDD" id="cd00371">
    <property type="entry name" value="HMA"/>
    <property type="match status" value="1"/>
</dbReference>
<evidence type="ECO:0000256" key="1">
    <source>
        <dbReference type="ARBA" id="ARBA00004429"/>
    </source>
</evidence>
<comment type="function">
    <text evidence="14">Involved in mercury resistance. Probably transfers a mercuric ion from the periplasmic Hg(2+)-binding protein MerP to the cytoplasmic mercuric reductase MerA.</text>
</comment>
<dbReference type="KEGG" id="ccos:Pan44_07550"/>
<dbReference type="Pfam" id="PF02411">
    <property type="entry name" value="MerT"/>
    <property type="match status" value="1"/>
</dbReference>
<evidence type="ECO:0000256" key="14">
    <source>
        <dbReference type="ARBA" id="ARBA00045720"/>
    </source>
</evidence>
<dbReference type="GO" id="GO:0015097">
    <property type="term" value="F:mercury ion transmembrane transporter activity"/>
    <property type="evidence" value="ECO:0007669"/>
    <property type="project" value="InterPro"/>
</dbReference>
<dbReference type="PROSITE" id="PS01047">
    <property type="entry name" value="HMA_1"/>
    <property type="match status" value="1"/>
</dbReference>
<dbReference type="EMBL" id="CP036271">
    <property type="protein sequence ID" value="QDT52743.1"/>
    <property type="molecule type" value="Genomic_DNA"/>
</dbReference>
<dbReference type="InterPro" id="IPR017969">
    <property type="entry name" value="Heavy-metal-associated_CS"/>
</dbReference>
<dbReference type="Gene3D" id="2.20.25.270">
    <property type="match status" value="1"/>
</dbReference>
<evidence type="ECO:0000256" key="7">
    <source>
        <dbReference type="ARBA" id="ARBA00022519"/>
    </source>
</evidence>
<dbReference type="Gene3D" id="1.10.287.910">
    <property type="entry name" value="bacterial mercury transporter, merf"/>
    <property type="match status" value="1"/>
</dbReference>
<comment type="subcellular location">
    <subcellularLocation>
        <location evidence="1">Cell inner membrane</location>
        <topology evidence="1">Multi-pass membrane protein</topology>
    </subcellularLocation>
</comment>
<dbReference type="InterPro" id="IPR006121">
    <property type="entry name" value="HMA_dom"/>
</dbReference>
<evidence type="ECO:0000256" key="15">
    <source>
        <dbReference type="SAM" id="Phobius"/>
    </source>
</evidence>
<reference evidence="17 18" key="1">
    <citation type="submission" date="2019-02" db="EMBL/GenBank/DDBJ databases">
        <title>Deep-cultivation of Planctomycetes and their phenomic and genomic characterization uncovers novel biology.</title>
        <authorList>
            <person name="Wiegand S."/>
            <person name="Jogler M."/>
            <person name="Boedeker C."/>
            <person name="Pinto D."/>
            <person name="Vollmers J."/>
            <person name="Rivas-Marin E."/>
            <person name="Kohn T."/>
            <person name="Peeters S.H."/>
            <person name="Heuer A."/>
            <person name="Rast P."/>
            <person name="Oberbeckmann S."/>
            <person name="Bunk B."/>
            <person name="Jeske O."/>
            <person name="Meyerdierks A."/>
            <person name="Storesund J.E."/>
            <person name="Kallscheuer N."/>
            <person name="Luecker S."/>
            <person name="Lage O.M."/>
            <person name="Pohl T."/>
            <person name="Merkel B.J."/>
            <person name="Hornburger P."/>
            <person name="Mueller R.-W."/>
            <person name="Bruemmer F."/>
            <person name="Labrenz M."/>
            <person name="Spormann A.M."/>
            <person name="Op den Camp H."/>
            <person name="Overmann J."/>
            <person name="Amann R."/>
            <person name="Jetten M.S.M."/>
            <person name="Mascher T."/>
            <person name="Medema M.H."/>
            <person name="Devos D.P."/>
            <person name="Kaster A.-K."/>
            <person name="Ovreas L."/>
            <person name="Rohde M."/>
            <person name="Galperin M.Y."/>
            <person name="Jogler C."/>
        </authorList>
    </citation>
    <scope>NUCLEOTIDE SEQUENCE [LARGE SCALE GENOMIC DNA]</scope>
    <source>
        <strain evidence="17 18">Pan44</strain>
    </source>
</reference>
<feature type="transmembrane region" description="Helical" evidence="15">
    <location>
        <begin position="244"/>
        <end position="264"/>
    </location>
</feature>
<keyword evidence="6" id="KW-1003">Cell membrane</keyword>
<evidence type="ECO:0000256" key="5">
    <source>
        <dbReference type="ARBA" id="ARBA00022466"/>
    </source>
</evidence>
<keyword evidence="18" id="KW-1185">Reference proteome</keyword>
<proteinExistence type="inferred from homology"/>
<feature type="transmembrane region" description="Helical" evidence="15">
    <location>
        <begin position="309"/>
        <end position="333"/>
    </location>
</feature>
<organism evidence="17 18">
    <name type="scientific">Caulifigura coniformis</name>
    <dbReference type="NCBI Taxonomy" id="2527983"/>
    <lineage>
        <taxon>Bacteria</taxon>
        <taxon>Pseudomonadati</taxon>
        <taxon>Planctomycetota</taxon>
        <taxon>Planctomycetia</taxon>
        <taxon>Planctomycetales</taxon>
        <taxon>Planctomycetaceae</taxon>
        <taxon>Caulifigura</taxon>
    </lineage>
</organism>
<dbReference type="Gene3D" id="3.30.70.100">
    <property type="match status" value="1"/>
</dbReference>
<keyword evidence="8 15" id="KW-0812">Transmembrane</keyword>
<sequence>MGNSIQGLDAMPVEATTQTRLVCPSCGTKGRRVGLATLRALLKEEFVREFSGGEQASCDAKSNGDPGCSPLGGDTGWRFCDSLECDVVYFSETSDRTFLKCHLHVPVGVKEKAGDRPLCYCFGHSIASIKDEFRTKGHSDALQHIRAKMKDPGCRCVTENPSGSCCLGSVTKGVEIARKELTMSDSEIGPAATPVRPPSNRGELIAKIGTVFSAIMASACCWLPLALLAVGISGAGIAATLETYRPLFMVVTFGFLVAAFYFTYRPKKASSEPGHDCCPPAQSAEKDAQGNCCAPAQKSRFSMMATNKVMLWGVTILAVAFLLFPQYVGFLLVSRDAASETVAESPLVTNTTIAIEGMTCEGCAVALQNRIKDVPGVLDARVDYANKQAIVSTESCCPFPKDDILKAIEESGFVGRIP</sequence>
<comment type="similarity">
    <text evidence="2">Belongs to the MerT family.</text>
</comment>
<dbReference type="Gene3D" id="1.10.10.1100">
    <property type="entry name" value="BFD-like [2Fe-2S]-binding domain"/>
    <property type="match status" value="1"/>
</dbReference>
<keyword evidence="7" id="KW-0997">Cell inner membrane</keyword>
<evidence type="ECO:0000256" key="10">
    <source>
        <dbReference type="ARBA" id="ARBA00022914"/>
    </source>
</evidence>
<dbReference type="InterPro" id="IPR041854">
    <property type="entry name" value="BFD-like_2Fe2S-bd_dom_sf"/>
</dbReference>
<accession>A0A517S9F4</accession>
<evidence type="ECO:0000256" key="4">
    <source>
        <dbReference type="ARBA" id="ARBA00022448"/>
    </source>
</evidence>
<dbReference type="CDD" id="cd10141">
    <property type="entry name" value="CopZ-like_Fer2_BFD-like"/>
    <property type="match status" value="1"/>
</dbReference>
<dbReference type="GO" id="GO:0046872">
    <property type="term" value="F:metal ion binding"/>
    <property type="evidence" value="ECO:0007669"/>
    <property type="project" value="UniProtKB-KW"/>
</dbReference>
<dbReference type="GO" id="GO:0005886">
    <property type="term" value="C:plasma membrane"/>
    <property type="evidence" value="ECO:0007669"/>
    <property type="project" value="UniProtKB-SubCell"/>
</dbReference>
<keyword evidence="12 15" id="KW-0472">Membrane</keyword>
<evidence type="ECO:0000256" key="2">
    <source>
        <dbReference type="ARBA" id="ARBA00008224"/>
    </source>
</evidence>
<keyword evidence="11 15" id="KW-1133">Transmembrane helix</keyword>
<evidence type="ECO:0000256" key="8">
    <source>
        <dbReference type="ARBA" id="ARBA00022692"/>
    </source>
</evidence>
<dbReference type="Proteomes" id="UP000315700">
    <property type="component" value="Chromosome"/>
</dbReference>
<dbReference type="AlphaFoldDB" id="A0A517S9F4"/>
<evidence type="ECO:0000256" key="3">
    <source>
        <dbReference type="ARBA" id="ARBA00017053"/>
    </source>
</evidence>
<gene>
    <name evidence="17" type="ORF">Pan44_07550</name>
</gene>
<evidence type="ECO:0000313" key="17">
    <source>
        <dbReference type="EMBL" id="QDT52743.1"/>
    </source>
</evidence>
<evidence type="ECO:0000256" key="11">
    <source>
        <dbReference type="ARBA" id="ARBA00022989"/>
    </source>
</evidence>
<dbReference type="InParanoid" id="A0A517S9F4"/>
<dbReference type="PROSITE" id="PS50846">
    <property type="entry name" value="HMA_2"/>
    <property type="match status" value="1"/>
</dbReference>
<protein>
    <recommendedName>
        <fullName evidence="3">Mercuric transport protein MerT</fullName>
    </recommendedName>
    <alternativeName>
        <fullName evidence="13">Mercury ion transport protein</fullName>
    </alternativeName>
</protein>
<evidence type="ECO:0000313" key="18">
    <source>
        <dbReference type="Proteomes" id="UP000315700"/>
    </source>
</evidence>
<feature type="domain" description="HMA" evidence="16">
    <location>
        <begin position="349"/>
        <end position="416"/>
    </location>
</feature>
<keyword evidence="4" id="KW-0813">Transport</keyword>
<keyword evidence="5" id="KW-0475">Mercuric resistance</keyword>
<keyword evidence="9" id="KW-0479">Metal-binding</keyword>
<dbReference type="InterPro" id="IPR003457">
    <property type="entry name" value="Transprt_MerT"/>
</dbReference>
<dbReference type="SUPFAM" id="SSF55008">
    <property type="entry name" value="HMA, heavy metal-associated domain"/>
    <property type="match status" value="1"/>
</dbReference>
<evidence type="ECO:0000256" key="6">
    <source>
        <dbReference type="ARBA" id="ARBA00022475"/>
    </source>
</evidence>
<evidence type="ECO:0000259" key="16">
    <source>
        <dbReference type="PROSITE" id="PS50846"/>
    </source>
</evidence>
<name>A0A517S9F4_9PLAN</name>
<feature type="transmembrane region" description="Helical" evidence="15">
    <location>
        <begin position="211"/>
        <end position="238"/>
    </location>
</feature>